<sequence>MSITIRQLQDGESLPYELLLLADPERQAIDAYAERCVCMQAEDYGGEVIGAYMLLCTRPKTAEIMNIAVLEDKQGKGVGKLLLEHAIAYSKDQGYKQLEVGTGNSSLGQLGFYQKCGFRIVGVEIDYFVRNYAEPIIEDGIPCRDMIRMRMEFTG</sequence>
<dbReference type="PANTHER" id="PTHR13947">
    <property type="entry name" value="GNAT FAMILY N-ACETYLTRANSFERASE"/>
    <property type="match status" value="1"/>
</dbReference>
<dbReference type="AlphaFoldDB" id="A0A3D9SF80"/>
<dbReference type="InterPro" id="IPR050769">
    <property type="entry name" value="NAT_camello-type"/>
</dbReference>
<proteinExistence type="predicted"/>
<dbReference type="GO" id="GO:0008080">
    <property type="term" value="F:N-acetyltransferase activity"/>
    <property type="evidence" value="ECO:0007669"/>
    <property type="project" value="InterPro"/>
</dbReference>
<organism evidence="3 4">
    <name type="scientific">Paenibacillus taihuensis</name>
    <dbReference type="NCBI Taxonomy" id="1156355"/>
    <lineage>
        <taxon>Bacteria</taxon>
        <taxon>Bacillati</taxon>
        <taxon>Bacillota</taxon>
        <taxon>Bacilli</taxon>
        <taxon>Bacillales</taxon>
        <taxon>Paenibacillaceae</taxon>
        <taxon>Paenibacillus</taxon>
    </lineage>
</organism>
<dbReference type="Gene3D" id="3.40.630.30">
    <property type="match status" value="1"/>
</dbReference>
<accession>A0A3D9SF80</accession>
<keyword evidence="4" id="KW-1185">Reference proteome</keyword>
<feature type="domain" description="N-acetyltransferase" evidence="2">
    <location>
        <begin position="3"/>
        <end position="154"/>
    </location>
</feature>
<protein>
    <submittedName>
        <fullName evidence="3">Acetyltransferase (GNAT) family protein</fullName>
    </submittedName>
</protein>
<dbReference type="CDD" id="cd04301">
    <property type="entry name" value="NAT_SF"/>
    <property type="match status" value="1"/>
</dbReference>
<dbReference type="SUPFAM" id="SSF55729">
    <property type="entry name" value="Acyl-CoA N-acyltransferases (Nat)"/>
    <property type="match status" value="1"/>
</dbReference>
<dbReference type="InterPro" id="IPR000182">
    <property type="entry name" value="GNAT_dom"/>
</dbReference>
<dbReference type="PANTHER" id="PTHR13947:SF37">
    <property type="entry name" value="LD18367P"/>
    <property type="match status" value="1"/>
</dbReference>
<dbReference type="PROSITE" id="PS51186">
    <property type="entry name" value="GNAT"/>
    <property type="match status" value="1"/>
</dbReference>
<comment type="caution">
    <text evidence="3">The sequence shown here is derived from an EMBL/GenBank/DDBJ whole genome shotgun (WGS) entry which is preliminary data.</text>
</comment>
<gene>
    <name evidence="3" type="ORF">A8990_101358</name>
</gene>
<evidence type="ECO:0000313" key="3">
    <source>
        <dbReference type="EMBL" id="REE94562.1"/>
    </source>
</evidence>
<reference evidence="3 4" key="1">
    <citation type="submission" date="2018-08" db="EMBL/GenBank/DDBJ databases">
        <title>Genomic Encyclopedia of Type Strains, Phase III (KMG-III): the genomes of soil and plant-associated and newly described type strains.</title>
        <authorList>
            <person name="Whitman W."/>
        </authorList>
    </citation>
    <scope>NUCLEOTIDE SEQUENCE [LARGE SCALE GENOMIC DNA]</scope>
    <source>
        <strain evidence="3 4">CGMCC 1.10966</strain>
    </source>
</reference>
<evidence type="ECO:0000313" key="4">
    <source>
        <dbReference type="Proteomes" id="UP000256304"/>
    </source>
</evidence>
<keyword evidence="1 3" id="KW-0808">Transferase</keyword>
<dbReference type="Pfam" id="PF00583">
    <property type="entry name" value="Acetyltransf_1"/>
    <property type="match status" value="1"/>
</dbReference>
<dbReference type="Proteomes" id="UP000256304">
    <property type="component" value="Unassembled WGS sequence"/>
</dbReference>
<evidence type="ECO:0000259" key="2">
    <source>
        <dbReference type="PROSITE" id="PS51186"/>
    </source>
</evidence>
<dbReference type="InterPro" id="IPR016181">
    <property type="entry name" value="Acyl_CoA_acyltransferase"/>
</dbReference>
<name>A0A3D9SF80_9BACL</name>
<evidence type="ECO:0000256" key="1">
    <source>
        <dbReference type="ARBA" id="ARBA00022679"/>
    </source>
</evidence>
<dbReference type="EMBL" id="QTTN01000001">
    <property type="protein sequence ID" value="REE94562.1"/>
    <property type="molecule type" value="Genomic_DNA"/>
</dbReference>
<dbReference type="RefSeq" id="WP_425463873.1">
    <property type="nucleotide sequence ID" value="NZ_QTTN01000001.1"/>
</dbReference>